<comment type="caution">
    <text evidence="2">The sequence shown here is derived from an EMBL/GenBank/DDBJ whole genome shotgun (WGS) entry which is preliminary data.</text>
</comment>
<gene>
    <name evidence="2" type="ORF">EGM88_15095</name>
</gene>
<feature type="non-terminal residue" evidence="2">
    <location>
        <position position="1"/>
    </location>
</feature>
<sequence length="273" mass="31083">QTVSLGEDYVETICGDIHEELIYTYEVCETISDNPFVDPYDEKDNKTVPEEDKGDGSEEEHIINNLSDVANCVYNKLIQKNGNLFKTTIGVFIENPDYHLQLNSGGECNEENDDGCANPIHLENGLVIINIRNEGRGTLDLAATLLHEGIHAEIYKYVDEYKKGLDPNDRPNLLGYYFEWGAKNGLDVATAHAQHQHMADNYVKPIAKAIRALDNNRYPLEDYMGFGWDGLRKYGWDGYYDNGVWVKLDRKDGYEVARKKILDNTTFNNNCNE</sequence>
<dbReference type="EMBL" id="RPFJ01000082">
    <property type="protein sequence ID" value="RPD91183.1"/>
    <property type="molecule type" value="Genomic_DNA"/>
</dbReference>
<dbReference type="Proteomes" id="UP000270856">
    <property type="component" value="Unassembled WGS sequence"/>
</dbReference>
<organism evidence="2 3">
    <name type="scientific">Aureibaculum marinum</name>
    <dbReference type="NCBI Taxonomy" id="2487930"/>
    <lineage>
        <taxon>Bacteria</taxon>
        <taxon>Pseudomonadati</taxon>
        <taxon>Bacteroidota</taxon>
        <taxon>Flavobacteriia</taxon>
        <taxon>Flavobacteriales</taxon>
        <taxon>Flavobacteriaceae</taxon>
        <taxon>Aureibaculum</taxon>
    </lineage>
</organism>
<proteinExistence type="predicted"/>
<feature type="region of interest" description="Disordered" evidence="1">
    <location>
        <begin position="36"/>
        <end position="58"/>
    </location>
</feature>
<evidence type="ECO:0000313" key="3">
    <source>
        <dbReference type="Proteomes" id="UP000270856"/>
    </source>
</evidence>
<dbReference type="RefSeq" id="WP_162497597.1">
    <property type="nucleotide sequence ID" value="NZ_RPFJ01000082.1"/>
</dbReference>
<dbReference type="AlphaFoldDB" id="A0A3N4NVF2"/>
<evidence type="ECO:0000313" key="2">
    <source>
        <dbReference type="EMBL" id="RPD91183.1"/>
    </source>
</evidence>
<accession>A0A3N4NVF2</accession>
<protein>
    <submittedName>
        <fullName evidence="2">Uncharacterized protein</fullName>
    </submittedName>
</protein>
<keyword evidence="3" id="KW-1185">Reference proteome</keyword>
<evidence type="ECO:0000256" key="1">
    <source>
        <dbReference type="SAM" id="MobiDB-lite"/>
    </source>
</evidence>
<feature type="compositionally biased region" description="Basic and acidic residues" evidence="1">
    <location>
        <begin position="40"/>
        <end position="58"/>
    </location>
</feature>
<name>A0A3N4NVF2_9FLAO</name>
<reference evidence="2 3" key="1">
    <citation type="submission" date="2018-11" db="EMBL/GenBank/DDBJ databases">
        <title>Aureibaculum marinum gen. nov., sp. nov., a member of the family Flavobacteriaceae isolated from the Bohai Sea.</title>
        <authorList>
            <person name="Ji X."/>
        </authorList>
    </citation>
    <scope>NUCLEOTIDE SEQUENCE [LARGE SCALE GENOMIC DNA]</scope>
    <source>
        <strain evidence="2 3">BH-SD17</strain>
    </source>
</reference>